<evidence type="ECO:0000256" key="5">
    <source>
        <dbReference type="ARBA" id="ARBA00023163"/>
    </source>
</evidence>
<reference evidence="8 9" key="1">
    <citation type="submission" date="2011-12" db="EMBL/GenBank/DDBJ databases">
        <title>Complete sequence of Mycobacterium rhodesiae NBB3.</title>
        <authorList>
            <consortium name="US DOE Joint Genome Institute"/>
            <person name="Lucas S."/>
            <person name="Han J."/>
            <person name="Lapidus A."/>
            <person name="Cheng J.-F."/>
            <person name="Goodwin L."/>
            <person name="Pitluck S."/>
            <person name="Peters L."/>
            <person name="Mikhailova N."/>
            <person name="Gu W."/>
            <person name="Detter J.C."/>
            <person name="Han C."/>
            <person name="Tapia R."/>
            <person name="Land M."/>
            <person name="Hauser L."/>
            <person name="Kyrpides N."/>
            <person name="Ivanova N."/>
            <person name="Pagani I."/>
            <person name="Mattes T."/>
            <person name="Holmes A."/>
            <person name="Rutledge P."/>
            <person name="Paulsen I."/>
            <person name="Coleman N."/>
            <person name="Woyke T."/>
        </authorList>
    </citation>
    <scope>NUCLEOTIDE SEQUENCE [LARGE SCALE GENOMIC DNA]</scope>
    <source>
        <strain evidence="8 9">NBB3</strain>
    </source>
</reference>
<keyword evidence="4" id="KW-0238">DNA-binding</keyword>
<keyword evidence="2" id="KW-0805">Transcription regulation</keyword>
<dbReference type="Pfam" id="PF04542">
    <property type="entry name" value="Sigma70_r2"/>
    <property type="match status" value="1"/>
</dbReference>
<dbReference type="InterPro" id="IPR014284">
    <property type="entry name" value="RNA_pol_sigma-70_dom"/>
</dbReference>
<dbReference type="InterPro" id="IPR013324">
    <property type="entry name" value="RNA_pol_sigma_r3/r4-like"/>
</dbReference>
<name>G8RWD0_MYCRN</name>
<dbReference type="KEGG" id="mrh:MycrhN_2474"/>
<dbReference type="EMBL" id="CP003169">
    <property type="protein sequence ID" value="AEV73062.1"/>
    <property type="molecule type" value="Genomic_DNA"/>
</dbReference>
<dbReference type="Pfam" id="PF08281">
    <property type="entry name" value="Sigma70_r4_2"/>
    <property type="match status" value="1"/>
</dbReference>
<evidence type="ECO:0000256" key="4">
    <source>
        <dbReference type="ARBA" id="ARBA00023125"/>
    </source>
</evidence>
<dbReference type="PATRIC" id="fig|710685.3.peg.2473"/>
<dbReference type="NCBIfam" id="TIGR02937">
    <property type="entry name" value="sigma70-ECF"/>
    <property type="match status" value="1"/>
</dbReference>
<gene>
    <name evidence="8" type="ordered locus">MycrhN_2474</name>
</gene>
<dbReference type="InterPro" id="IPR013249">
    <property type="entry name" value="RNA_pol_sigma70_r4_t2"/>
</dbReference>
<dbReference type="GO" id="GO:0003677">
    <property type="term" value="F:DNA binding"/>
    <property type="evidence" value="ECO:0007669"/>
    <property type="project" value="UniProtKB-KW"/>
</dbReference>
<dbReference type="InterPro" id="IPR052704">
    <property type="entry name" value="ECF_Sigma-70_Domain"/>
</dbReference>
<dbReference type="eggNOG" id="COG1595">
    <property type="taxonomic scope" value="Bacteria"/>
</dbReference>
<proteinExistence type="inferred from homology"/>
<evidence type="ECO:0000256" key="3">
    <source>
        <dbReference type="ARBA" id="ARBA00023082"/>
    </source>
</evidence>
<dbReference type="SUPFAM" id="SSF88946">
    <property type="entry name" value="Sigma2 domain of RNA polymerase sigma factors"/>
    <property type="match status" value="1"/>
</dbReference>
<dbReference type="Gene3D" id="1.10.10.10">
    <property type="entry name" value="Winged helix-like DNA-binding domain superfamily/Winged helix DNA-binding domain"/>
    <property type="match status" value="1"/>
</dbReference>
<dbReference type="HOGENOM" id="CLU_047691_22_3_11"/>
<dbReference type="Gene3D" id="1.10.1740.10">
    <property type="match status" value="1"/>
</dbReference>
<dbReference type="InterPro" id="IPR013325">
    <property type="entry name" value="RNA_pol_sigma_r2"/>
</dbReference>
<accession>G8RWD0</accession>
<feature type="domain" description="RNA polymerase sigma factor 70 region 4 type 2" evidence="7">
    <location>
        <begin position="111"/>
        <end position="161"/>
    </location>
</feature>
<dbReference type="GO" id="GO:0016987">
    <property type="term" value="F:sigma factor activity"/>
    <property type="evidence" value="ECO:0007669"/>
    <property type="project" value="UniProtKB-KW"/>
</dbReference>
<dbReference type="InterPro" id="IPR036388">
    <property type="entry name" value="WH-like_DNA-bd_sf"/>
</dbReference>
<keyword evidence="3" id="KW-0731">Sigma factor</keyword>
<dbReference type="OrthoDB" id="3211555at2"/>
<dbReference type="AlphaFoldDB" id="G8RWD0"/>
<evidence type="ECO:0000313" key="8">
    <source>
        <dbReference type="EMBL" id="AEV73062.1"/>
    </source>
</evidence>
<comment type="similarity">
    <text evidence="1">Belongs to the sigma-70 factor family. ECF subfamily.</text>
</comment>
<sequence>MSHETLEEAAVVFLACRDRLFGIAYRMLHDCGEAEDIVQDAWLRWQLCDRSVVAEPLAFLTTTTKRLCLNTVQSARVRHETRGGESLPEPVDHNADPLRCLEQCEALETAALALLERLSPPERAAYVLREAFDYSYSEIAAIVDVTQANARQLVSRARKHLAAERRDAPNGAEHKRLVVALAAATRSGDLTSLETVFTQDLTVAA</sequence>
<dbReference type="STRING" id="710685.MycrhN_2474"/>
<dbReference type="InterPro" id="IPR007627">
    <property type="entry name" value="RNA_pol_sigma70_r2"/>
</dbReference>
<dbReference type="PANTHER" id="PTHR30173:SF36">
    <property type="entry name" value="ECF RNA POLYMERASE SIGMA FACTOR SIGJ"/>
    <property type="match status" value="1"/>
</dbReference>
<dbReference type="CDD" id="cd06171">
    <property type="entry name" value="Sigma70_r4"/>
    <property type="match status" value="1"/>
</dbReference>
<evidence type="ECO:0000259" key="6">
    <source>
        <dbReference type="Pfam" id="PF04542"/>
    </source>
</evidence>
<dbReference type="SUPFAM" id="SSF88659">
    <property type="entry name" value="Sigma3 and sigma4 domains of RNA polymerase sigma factors"/>
    <property type="match status" value="1"/>
</dbReference>
<dbReference type="RefSeq" id="WP_014210874.1">
    <property type="nucleotide sequence ID" value="NC_016604.1"/>
</dbReference>
<dbReference type="PANTHER" id="PTHR30173">
    <property type="entry name" value="SIGMA 19 FACTOR"/>
    <property type="match status" value="1"/>
</dbReference>
<feature type="domain" description="RNA polymerase sigma-70 region 2" evidence="6">
    <location>
        <begin position="15"/>
        <end position="76"/>
    </location>
</feature>
<organism evidence="8 9">
    <name type="scientific">Mycolicibacterium rhodesiae (strain NBB3)</name>
    <name type="common">Mycobacterium rhodesiae</name>
    <dbReference type="NCBI Taxonomy" id="710685"/>
    <lineage>
        <taxon>Bacteria</taxon>
        <taxon>Bacillati</taxon>
        <taxon>Actinomycetota</taxon>
        <taxon>Actinomycetes</taxon>
        <taxon>Mycobacteriales</taxon>
        <taxon>Mycobacteriaceae</taxon>
        <taxon>Mycolicibacterium</taxon>
    </lineage>
</organism>
<protein>
    <submittedName>
        <fullName evidence="8">RNA polymerase sigma factor, sigma-70 family</fullName>
    </submittedName>
</protein>
<dbReference type="GO" id="GO:0006352">
    <property type="term" value="P:DNA-templated transcription initiation"/>
    <property type="evidence" value="ECO:0007669"/>
    <property type="project" value="InterPro"/>
</dbReference>
<evidence type="ECO:0000256" key="2">
    <source>
        <dbReference type="ARBA" id="ARBA00023015"/>
    </source>
</evidence>
<dbReference type="Proteomes" id="UP000005442">
    <property type="component" value="Chromosome"/>
</dbReference>
<keyword evidence="9" id="KW-1185">Reference proteome</keyword>
<evidence type="ECO:0000256" key="1">
    <source>
        <dbReference type="ARBA" id="ARBA00010641"/>
    </source>
</evidence>
<evidence type="ECO:0000259" key="7">
    <source>
        <dbReference type="Pfam" id="PF08281"/>
    </source>
</evidence>
<keyword evidence="5" id="KW-0804">Transcription</keyword>
<evidence type="ECO:0000313" key="9">
    <source>
        <dbReference type="Proteomes" id="UP000005442"/>
    </source>
</evidence>